<dbReference type="SUPFAM" id="SSF53686">
    <property type="entry name" value="Tryptophan synthase beta subunit-like PLP-dependent enzymes"/>
    <property type="match status" value="1"/>
</dbReference>
<sequence>MEQKPLLQWVENRKKIRADPSNFFGHKETMDGVVLYHRGFSQYEKTPLVELSSLAQKLGVEKIWVKDESKRFGLNAFKVLGGSYAMKQILESSPKGAKQIFVTATDGNHGRGVAWAAKTLGHEAVVFLPQGTAATRLENIRKEGAEAEILPMGYDDVVRHAAAYADEVGGILIQDTAWEGYETIPKWIMEGYYTIMAEILDVMIDSPKPTHVFLQAGVGSFPASMTACLAAVYGEEMPRVIIMEPHHAACIYASVRADTGKPMKAEGDLDTIMAGLACGEPSSLSWKILRDHVFGALSCDDTLSALGMRILGNPLTGDDPVVSGESGAIGAGVLYALHQDPSLAPIKEALGLKDSSRVLLISTEGDTDPVNYRKVVWEGAYPYEPERGFSEEKIK</sequence>
<reference evidence="4" key="1">
    <citation type="submission" date="2021-03" db="EMBL/GenBank/DDBJ databases">
        <title>Alkalibacter marinus sp. nov., isolated from tidal flat sediment.</title>
        <authorList>
            <person name="Namirimu T."/>
            <person name="Yang J.-A."/>
            <person name="Yang S.-H."/>
            <person name="Kim Y.-J."/>
            <person name="Kwon K.K."/>
        </authorList>
    </citation>
    <scope>NUCLEOTIDE SEQUENCE</scope>
    <source>
        <strain evidence="4">ES005</strain>
    </source>
</reference>
<proteinExistence type="predicted"/>
<evidence type="ECO:0000256" key="1">
    <source>
        <dbReference type="ARBA" id="ARBA00001933"/>
    </source>
</evidence>
<keyword evidence="5" id="KW-1185">Reference proteome</keyword>
<dbReference type="KEGG" id="alka:J0B03_09820"/>
<dbReference type="RefSeq" id="WP_207299429.1">
    <property type="nucleotide sequence ID" value="NZ_CP071444.1"/>
</dbReference>
<dbReference type="CDD" id="cd00640">
    <property type="entry name" value="Trp-synth-beta_II"/>
    <property type="match status" value="1"/>
</dbReference>
<dbReference type="PANTHER" id="PTHR42937:SF1">
    <property type="entry name" value="DIAMINOPROPIONATE AMMONIA-LYASE"/>
    <property type="match status" value="1"/>
</dbReference>
<keyword evidence="2" id="KW-0663">Pyridoxal phosphate</keyword>
<protein>
    <submittedName>
        <fullName evidence="4">Diaminopropionate ammonia-lyase</fullName>
        <ecNumber evidence="4">4.3.1.15</ecNumber>
    </submittedName>
</protein>
<dbReference type="AlphaFoldDB" id="A0A974XDY7"/>
<dbReference type="PANTHER" id="PTHR42937">
    <property type="match status" value="1"/>
</dbReference>
<accession>A0A974XDY7</accession>
<dbReference type="Proteomes" id="UP000663499">
    <property type="component" value="Chromosome"/>
</dbReference>
<evidence type="ECO:0000259" key="3">
    <source>
        <dbReference type="Pfam" id="PF00291"/>
    </source>
</evidence>
<keyword evidence="4" id="KW-0456">Lyase</keyword>
<dbReference type="EMBL" id="CP071444">
    <property type="protein sequence ID" value="QSX08087.1"/>
    <property type="molecule type" value="Genomic_DNA"/>
</dbReference>
<name>A0A974XDY7_9FIRM</name>
<dbReference type="InterPro" id="IPR010081">
    <property type="entry name" value="DiNH2opropionate_NH3_lyase"/>
</dbReference>
<dbReference type="Pfam" id="PF00291">
    <property type="entry name" value="PALP"/>
    <property type="match status" value="1"/>
</dbReference>
<gene>
    <name evidence="4" type="ORF">J0B03_09820</name>
</gene>
<dbReference type="InterPro" id="IPR001926">
    <property type="entry name" value="TrpB-like_PALP"/>
</dbReference>
<dbReference type="GO" id="GO:0008838">
    <property type="term" value="F:diaminopropionate ammonia-lyase activity"/>
    <property type="evidence" value="ECO:0007669"/>
    <property type="project" value="UniProtKB-EC"/>
</dbReference>
<dbReference type="GO" id="GO:0030170">
    <property type="term" value="F:pyridoxal phosphate binding"/>
    <property type="evidence" value="ECO:0007669"/>
    <property type="project" value="InterPro"/>
</dbReference>
<dbReference type="NCBIfam" id="NF006058">
    <property type="entry name" value="PRK08206.1"/>
    <property type="match status" value="1"/>
</dbReference>
<organism evidence="4 5">
    <name type="scientific">Alkalibacter rhizosphaerae</name>
    <dbReference type="NCBI Taxonomy" id="2815577"/>
    <lineage>
        <taxon>Bacteria</taxon>
        <taxon>Bacillati</taxon>
        <taxon>Bacillota</taxon>
        <taxon>Clostridia</taxon>
        <taxon>Eubacteriales</taxon>
        <taxon>Eubacteriaceae</taxon>
        <taxon>Alkalibacter</taxon>
    </lineage>
</organism>
<dbReference type="NCBIfam" id="TIGR01747">
    <property type="entry name" value="diampropi_NH3ly"/>
    <property type="match status" value="1"/>
</dbReference>
<dbReference type="GO" id="GO:1901605">
    <property type="term" value="P:alpha-amino acid metabolic process"/>
    <property type="evidence" value="ECO:0007669"/>
    <property type="project" value="UniProtKB-ARBA"/>
</dbReference>
<dbReference type="EC" id="4.3.1.15" evidence="4"/>
<dbReference type="Gene3D" id="3.40.50.1100">
    <property type="match status" value="2"/>
</dbReference>
<feature type="domain" description="Tryptophan synthase beta chain-like PALP" evidence="3">
    <location>
        <begin position="43"/>
        <end position="338"/>
    </location>
</feature>
<evidence type="ECO:0000313" key="4">
    <source>
        <dbReference type="EMBL" id="QSX08087.1"/>
    </source>
</evidence>
<comment type="cofactor">
    <cofactor evidence="1">
        <name>pyridoxal 5'-phosphate</name>
        <dbReference type="ChEBI" id="CHEBI:597326"/>
    </cofactor>
</comment>
<evidence type="ECO:0000313" key="5">
    <source>
        <dbReference type="Proteomes" id="UP000663499"/>
    </source>
</evidence>
<evidence type="ECO:0000256" key="2">
    <source>
        <dbReference type="ARBA" id="ARBA00022898"/>
    </source>
</evidence>
<dbReference type="InterPro" id="IPR036052">
    <property type="entry name" value="TrpB-like_PALP_sf"/>
</dbReference>